<organism evidence="1 2">
    <name type="scientific">Sutcliffiella horikoshii</name>
    <dbReference type="NCBI Taxonomy" id="79883"/>
    <lineage>
        <taxon>Bacteria</taxon>
        <taxon>Bacillati</taxon>
        <taxon>Bacillota</taxon>
        <taxon>Bacilli</taxon>
        <taxon>Bacillales</taxon>
        <taxon>Bacillaceae</taxon>
        <taxon>Sutcliffiella</taxon>
    </lineage>
</organism>
<dbReference type="EMBL" id="VTEV01000019">
    <property type="protein sequence ID" value="TYS58404.1"/>
    <property type="molecule type" value="Genomic_DNA"/>
</dbReference>
<sequence>MDFKDITLDDENNTSKLQLNILQEINEICLSFNLSLWLRGGWAIDFLLERITRSHSDIDLVTWIEHREQLEQALVKAGFQKNLVSEFQTDFLKNNIDVSFVFVRLSDEGKIIANGFPDWVWRKDALTKELYTVHGISINVLNPYQLLEEKRVYEQGTGRKLRPKDHKSIEIIHQIINEKS</sequence>
<evidence type="ECO:0000313" key="1">
    <source>
        <dbReference type="EMBL" id="TYS58404.1"/>
    </source>
</evidence>
<dbReference type="OrthoDB" id="9800567at2"/>
<dbReference type="InterPro" id="IPR019646">
    <property type="entry name" value="Aminoglyc_AdlTrfase"/>
</dbReference>
<evidence type="ECO:0000313" key="2">
    <source>
        <dbReference type="Proteomes" id="UP000322524"/>
    </source>
</evidence>
<dbReference type="InterPro" id="IPR043519">
    <property type="entry name" value="NT_sf"/>
</dbReference>
<dbReference type="AlphaFoldDB" id="A0A5D4S8D4"/>
<proteinExistence type="predicted"/>
<reference evidence="1 2" key="1">
    <citation type="submission" date="2019-08" db="EMBL/GenBank/DDBJ databases">
        <title>Bacillus genomes from the desert of Cuatro Cienegas, Coahuila.</title>
        <authorList>
            <person name="Olmedo-Alvarez G."/>
        </authorList>
    </citation>
    <scope>NUCLEOTIDE SEQUENCE [LARGE SCALE GENOMIC DNA]</scope>
    <source>
        <strain evidence="1 2">CH28_1T</strain>
    </source>
</reference>
<dbReference type="Pfam" id="PF10706">
    <property type="entry name" value="Aminoglyc_resit"/>
    <property type="match status" value="1"/>
</dbReference>
<dbReference type="Gene3D" id="3.30.460.40">
    <property type="match status" value="1"/>
</dbReference>
<evidence type="ECO:0008006" key="3">
    <source>
        <dbReference type="Google" id="ProtNLM"/>
    </source>
</evidence>
<accession>A0A5D4S8D4</accession>
<protein>
    <recommendedName>
        <fullName evidence="3">Aminoglycoside adenylyltransferase</fullName>
    </recommendedName>
</protein>
<dbReference type="Proteomes" id="UP000322524">
    <property type="component" value="Unassembled WGS sequence"/>
</dbReference>
<comment type="caution">
    <text evidence="1">The sequence shown here is derived from an EMBL/GenBank/DDBJ whole genome shotgun (WGS) entry which is preliminary data.</text>
</comment>
<gene>
    <name evidence="1" type="ORF">FZC76_22665</name>
</gene>
<dbReference type="RefSeq" id="WP_148990364.1">
    <property type="nucleotide sequence ID" value="NZ_VTEV01000019.1"/>
</dbReference>
<name>A0A5D4S8D4_9BACI</name>
<dbReference type="SUPFAM" id="SSF81301">
    <property type="entry name" value="Nucleotidyltransferase"/>
    <property type="match status" value="1"/>
</dbReference>